<accession>A0A4Y2G978</accession>
<gene>
    <name evidence="2" type="ORF">AVEN_199036_1</name>
</gene>
<dbReference type="PANTHER" id="PTHR10492:SF57">
    <property type="entry name" value="ATP-DEPENDENT DNA HELICASE"/>
    <property type="match status" value="1"/>
</dbReference>
<dbReference type="OrthoDB" id="6428367at2759"/>
<reference evidence="2 3" key="1">
    <citation type="journal article" date="2019" name="Sci. Rep.">
        <title>Orb-weaving spider Araneus ventricosus genome elucidates the spidroin gene catalogue.</title>
        <authorList>
            <person name="Kono N."/>
            <person name="Nakamura H."/>
            <person name="Ohtoshi R."/>
            <person name="Moran D.A.P."/>
            <person name="Shinohara A."/>
            <person name="Yoshida Y."/>
            <person name="Fujiwara M."/>
            <person name="Mori M."/>
            <person name="Tomita M."/>
            <person name="Arakawa K."/>
        </authorList>
    </citation>
    <scope>NUCLEOTIDE SEQUENCE [LARGE SCALE GENOMIC DNA]</scope>
</reference>
<organism evidence="2 3">
    <name type="scientific">Araneus ventricosus</name>
    <name type="common">Orbweaver spider</name>
    <name type="synonym">Epeira ventricosa</name>
    <dbReference type="NCBI Taxonomy" id="182803"/>
    <lineage>
        <taxon>Eukaryota</taxon>
        <taxon>Metazoa</taxon>
        <taxon>Ecdysozoa</taxon>
        <taxon>Arthropoda</taxon>
        <taxon>Chelicerata</taxon>
        <taxon>Arachnida</taxon>
        <taxon>Araneae</taxon>
        <taxon>Araneomorphae</taxon>
        <taxon>Entelegynae</taxon>
        <taxon>Araneoidea</taxon>
        <taxon>Araneidae</taxon>
        <taxon>Araneus</taxon>
    </lineage>
</organism>
<feature type="domain" description="DNA helicase Pif1-like 2B" evidence="1">
    <location>
        <begin position="14"/>
        <end position="54"/>
    </location>
</feature>
<evidence type="ECO:0000313" key="2">
    <source>
        <dbReference type="EMBL" id="GBM49326.1"/>
    </source>
</evidence>
<dbReference type="Proteomes" id="UP000499080">
    <property type="component" value="Unassembled WGS sequence"/>
</dbReference>
<name>A0A4Y2G978_ARAVE</name>
<keyword evidence="3" id="KW-1185">Reference proteome</keyword>
<proteinExistence type="predicted"/>
<comment type="caution">
    <text evidence="2">The sequence shown here is derived from an EMBL/GenBank/DDBJ whole genome shotgun (WGS) entry which is preliminary data.</text>
</comment>
<dbReference type="Pfam" id="PF21530">
    <property type="entry name" value="Pif1_2B_dom"/>
    <property type="match status" value="1"/>
</dbReference>
<evidence type="ECO:0000313" key="3">
    <source>
        <dbReference type="Proteomes" id="UP000499080"/>
    </source>
</evidence>
<dbReference type="EMBL" id="BGPR01001250">
    <property type="protein sequence ID" value="GBM49326.1"/>
    <property type="molecule type" value="Genomic_DNA"/>
</dbReference>
<dbReference type="InterPro" id="IPR049163">
    <property type="entry name" value="Pif1-like_2B_dom"/>
</dbReference>
<dbReference type="InterPro" id="IPR027417">
    <property type="entry name" value="P-loop_NTPase"/>
</dbReference>
<protein>
    <recommendedName>
        <fullName evidence="1">DNA helicase Pif1-like 2B domain-containing protein</fullName>
    </recommendedName>
</protein>
<dbReference type="AlphaFoldDB" id="A0A4Y2G978"/>
<evidence type="ECO:0000259" key="1">
    <source>
        <dbReference type="Pfam" id="PF21530"/>
    </source>
</evidence>
<dbReference type="SUPFAM" id="SSF52540">
    <property type="entry name" value="P-loop containing nucleoside triphosphate hydrolases"/>
    <property type="match status" value="1"/>
</dbReference>
<dbReference type="PANTHER" id="PTHR10492">
    <property type="match status" value="1"/>
</dbReference>
<sequence length="150" mass="16737">MDKGQAVYYPTEFLNPPGMPPHMLNLKVGSSIMLLRNLDPPKLCNGTRFCVSKLMANVIQETILIGNNKGESVSIPSIPLIPSDMPFEFKRLQFPVHLAFTITINKTRNNSLKVTGINLETPCFSHGQLYGACSRVGTPRNLYICSKRRD</sequence>